<accession>A0A392V732</accession>
<comment type="caution">
    <text evidence="1">The sequence shown here is derived from an EMBL/GenBank/DDBJ whole genome shotgun (WGS) entry which is preliminary data.</text>
</comment>
<keyword evidence="2" id="KW-1185">Reference proteome</keyword>
<reference evidence="1 2" key="1">
    <citation type="journal article" date="2018" name="Front. Plant Sci.">
        <title>Red Clover (Trifolium pratense) and Zigzag Clover (T. medium) - A Picture of Genomic Similarities and Differences.</title>
        <authorList>
            <person name="Dluhosova J."/>
            <person name="Istvanek J."/>
            <person name="Nedelnik J."/>
            <person name="Repkova J."/>
        </authorList>
    </citation>
    <scope>NUCLEOTIDE SEQUENCE [LARGE SCALE GENOMIC DNA]</scope>
    <source>
        <strain evidence="2">cv. 10/8</strain>
        <tissue evidence="1">Leaf</tissue>
    </source>
</reference>
<organism evidence="1 2">
    <name type="scientific">Trifolium medium</name>
    <dbReference type="NCBI Taxonomy" id="97028"/>
    <lineage>
        <taxon>Eukaryota</taxon>
        <taxon>Viridiplantae</taxon>
        <taxon>Streptophyta</taxon>
        <taxon>Embryophyta</taxon>
        <taxon>Tracheophyta</taxon>
        <taxon>Spermatophyta</taxon>
        <taxon>Magnoliopsida</taxon>
        <taxon>eudicotyledons</taxon>
        <taxon>Gunneridae</taxon>
        <taxon>Pentapetalae</taxon>
        <taxon>rosids</taxon>
        <taxon>fabids</taxon>
        <taxon>Fabales</taxon>
        <taxon>Fabaceae</taxon>
        <taxon>Papilionoideae</taxon>
        <taxon>50 kb inversion clade</taxon>
        <taxon>NPAAA clade</taxon>
        <taxon>Hologalegina</taxon>
        <taxon>IRL clade</taxon>
        <taxon>Trifolieae</taxon>
        <taxon>Trifolium</taxon>
    </lineage>
</organism>
<evidence type="ECO:0000313" key="1">
    <source>
        <dbReference type="EMBL" id="MCI84106.1"/>
    </source>
</evidence>
<proteinExistence type="predicted"/>
<sequence>GREVVEEQSFVDSMVDPGKAMVVNVGSDCSPGDDREEEVGG</sequence>
<dbReference type="AlphaFoldDB" id="A0A392V732"/>
<protein>
    <submittedName>
        <fullName evidence="1">Uncharacterized protein</fullName>
    </submittedName>
</protein>
<feature type="non-terminal residue" evidence="1">
    <location>
        <position position="1"/>
    </location>
</feature>
<name>A0A392V732_9FABA</name>
<dbReference type="Proteomes" id="UP000265520">
    <property type="component" value="Unassembled WGS sequence"/>
</dbReference>
<evidence type="ECO:0000313" key="2">
    <source>
        <dbReference type="Proteomes" id="UP000265520"/>
    </source>
</evidence>
<dbReference type="EMBL" id="LXQA011082914">
    <property type="protein sequence ID" value="MCI84106.1"/>
    <property type="molecule type" value="Genomic_DNA"/>
</dbReference>